<feature type="transmembrane region" description="Helical" evidence="1">
    <location>
        <begin position="16"/>
        <end position="38"/>
    </location>
</feature>
<evidence type="ECO:0000256" key="1">
    <source>
        <dbReference type="SAM" id="Phobius"/>
    </source>
</evidence>
<feature type="transmembrane region" description="Helical" evidence="1">
    <location>
        <begin position="58"/>
        <end position="76"/>
    </location>
</feature>
<dbReference type="Proteomes" id="UP001597541">
    <property type="component" value="Unassembled WGS sequence"/>
</dbReference>
<keyword evidence="1" id="KW-0472">Membrane</keyword>
<name>A0ABW5PK15_9BACL</name>
<accession>A0ABW5PK15</accession>
<feature type="transmembrane region" description="Helical" evidence="1">
    <location>
        <begin position="83"/>
        <end position="105"/>
    </location>
</feature>
<dbReference type="Pfam" id="PF01944">
    <property type="entry name" value="SpoIIM"/>
    <property type="match status" value="1"/>
</dbReference>
<protein>
    <submittedName>
        <fullName evidence="2">Stage II sporulation protein M</fullName>
    </submittedName>
</protein>
<sequence length="203" mass="22339">MTSLQKSWDLCKENSVYIAFGTLLFLAGAALGGFSGIFSSYGEDQMQGIGELARQIESGPYARFVLFAVIFLNNTIKSILMMYLGLLFGVIPVLFLFINGVILGYVIQHAADQGADVIALVFKGILPHGIIELPVIIVAGSFGIRLGAMMWARTFNFIRAEAGGSRILREYMRDVLALAKWFTLLLLIAAFIESTITFWLLGR</sequence>
<dbReference type="RefSeq" id="WP_377606827.1">
    <property type="nucleotide sequence ID" value="NZ_JBHUME010000017.1"/>
</dbReference>
<organism evidence="2 3">
    <name type="scientific">Paenibacillus gansuensis</name>
    <dbReference type="NCBI Taxonomy" id="306542"/>
    <lineage>
        <taxon>Bacteria</taxon>
        <taxon>Bacillati</taxon>
        <taxon>Bacillota</taxon>
        <taxon>Bacilli</taxon>
        <taxon>Bacillales</taxon>
        <taxon>Paenibacillaceae</taxon>
        <taxon>Paenibacillus</taxon>
    </lineage>
</organism>
<keyword evidence="1" id="KW-0812">Transmembrane</keyword>
<dbReference type="InterPro" id="IPR002798">
    <property type="entry name" value="SpoIIM-like"/>
</dbReference>
<dbReference type="EMBL" id="JBHUME010000017">
    <property type="protein sequence ID" value="MFD2615175.1"/>
    <property type="molecule type" value="Genomic_DNA"/>
</dbReference>
<gene>
    <name evidence="2" type="ORF">ACFSUF_22485</name>
</gene>
<comment type="caution">
    <text evidence="2">The sequence shown here is derived from an EMBL/GenBank/DDBJ whole genome shotgun (WGS) entry which is preliminary data.</text>
</comment>
<dbReference type="PANTHER" id="PTHR35337">
    <property type="entry name" value="SLR1478 PROTEIN"/>
    <property type="match status" value="1"/>
</dbReference>
<evidence type="ECO:0000313" key="2">
    <source>
        <dbReference type="EMBL" id="MFD2615175.1"/>
    </source>
</evidence>
<evidence type="ECO:0000313" key="3">
    <source>
        <dbReference type="Proteomes" id="UP001597541"/>
    </source>
</evidence>
<proteinExistence type="predicted"/>
<reference evidence="3" key="1">
    <citation type="journal article" date="2019" name="Int. J. Syst. Evol. Microbiol.">
        <title>The Global Catalogue of Microorganisms (GCM) 10K type strain sequencing project: providing services to taxonomists for standard genome sequencing and annotation.</title>
        <authorList>
            <consortium name="The Broad Institute Genomics Platform"/>
            <consortium name="The Broad Institute Genome Sequencing Center for Infectious Disease"/>
            <person name="Wu L."/>
            <person name="Ma J."/>
        </authorList>
    </citation>
    <scope>NUCLEOTIDE SEQUENCE [LARGE SCALE GENOMIC DNA]</scope>
    <source>
        <strain evidence="3">KCTC 3950</strain>
    </source>
</reference>
<dbReference type="PANTHER" id="PTHR35337:SF1">
    <property type="entry name" value="SLR1478 PROTEIN"/>
    <property type="match status" value="1"/>
</dbReference>
<keyword evidence="1" id="KW-1133">Transmembrane helix</keyword>
<feature type="transmembrane region" description="Helical" evidence="1">
    <location>
        <begin position="125"/>
        <end position="144"/>
    </location>
</feature>
<feature type="transmembrane region" description="Helical" evidence="1">
    <location>
        <begin position="175"/>
        <end position="201"/>
    </location>
</feature>
<keyword evidence="3" id="KW-1185">Reference proteome</keyword>